<dbReference type="AlphaFoldDB" id="A0AAD5E5E7"/>
<dbReference type="InterPro" id="IPR000070">
    <property type="entry name" value="Pectinesterase_cat"/>
</dbReference>
<keyword evidence="11" id="KW-1185">Reference proteome</keyword>
<comment type="similarity">
    <text evidence="2">Belongs to the pectinesterase family.</text>
</comment>
<dbReference type="SUPFAM" id="SSF51126">
    <property type="entry name" value="Pectin lyase-like"/>
    <property type="match status" value="1"/>
</dbReference>
<dbReference type="RefSeq" id="XP_051441968.1">
    <property type="nucleotide sequence ID" value="XM_051591203.1"/>
</dbReference>
<reference evidence="10" key="2">
    <citation type="journal article" date="2022" name="Proc. Natl. Acad. Sci. U.S.A.">
        <title>Diploid-dominant life cycles characterize the early evolution of Fungi.</title>
        <authorList>
            <person name="Amses K.R."/>
            <person name="Simmons D.R."/>
            <person name="Longcore J.E."/>
            <person name="Mondo S.J."/>
            <person name="Seto K."/>
            <person name="Jeronimo G.H."/>
            <person name="Bonds A.E."/>
            <person name="Quandt C.A."/>
            <person name="Davis W.J."/>
            <person name="Chang Y."/>
            <person name="Federici B.A."/>
            <person name="Kuo A."/>
            <person name="LaButti K."/>
            <person name="Pangilinan J."/>
            <person name="Andreopoulos W."/>
            <person name="Tritt A."/>
            <person name="Riley R."/>
            <person name="Hundley H."/>
            <person name="Johnson J."/>
            <person name="Lipzen A."/>
            <person name="Barry K."/>
            <person name="Lang B.F."/>
            <person name="Cuomo C.A."/>
            <person name="Buchler N.E."/>
            <person name="Grigoriev I.V."/>
            <person name="Spatafora J.W."/>
            <person name="Stajich J.E."/>
            <person name="James T.Y."/>
        </authorList>
    </citation>
    <scope>NUCLEOTIDE SEQUENCE</scope>
    <source>
        <strain evidence="10">AG</strain>
    </source>
</reference>
<dbReference type="InterPro" id="IPR033131">
    <property type="entry name" value="Pectinesterase_Asp_AS"/>
</dbReference>
<proteinExistence type="inferred from homology"/>
<evidence type="ECO:0000256" key="1">
    <source>
        <dbReference type="ARBA" id="ARBA00005184"/>
    </source>
</evidence>
<comment type="subcellular location">
    <subcellularLocation>
        <location evidence="8">Secreted</location>
    </subcellularLocation>
</comment>
<dbReference type="GeneID" id="75916546"/>
<dbReference type="InterPro" id="IPR012334">
    <property type="entry name" value="Pectin_lyas_fold"/>
</dbReference>
<dbReference type="Gene3D" id="2.160.20.10">
    <property type="entry name" value="Single-stranded right-handed beta-helix, Pectin lyase-like"/>
    <property type="match status" value="1"/>
</dbReference>
<evidence type="ECO:0000256" key="4">
    <source>
        <dbReference type="ARBA" id="ARBA00022801"/>
    </source>
</evidence>
<accession>A0AAD5E5E7</accession>
<dbReference type="GO" id="GO:0030599">
    <property type="term" value="F:pectinesterase activity"/>
    <property type="evidence" value="ECO:0007669"/>
    <property type="project" value="UniProtKB-UniRule"/>
</dbReference>
<evidence type="ECO:0000313" key="10">
    <source>
        <dbReference type="EMBL" id="KAI8576964.1"/>
    </source>
</evidence>
<dbReference type="Proteomes" id="UP001206595">
    <property type="component" value="Unassembled WGS sequence"/>
</dbReference>
<organism evidence="10 11">
    <name type="scientific">Umbelopsis ramanniana AG</name>
    <dbReference type="NCBI Taxonomy" id="1314678"/>
    <lineage>
        <taxon>Eukaryota</taxon>
        <taxon>Fungi</taxon>
        <taxon>Fungi incertae sedis</taxon>
        <taxon>Mucoromycota</taxon>
        <taxon>Mucoromycotina</taxon>
        <taxon>Umbelopsidomycetes</taxon>
        <taxon>Umbelopsidales</taxon>
        <taxon>Umbelopsidaceae</taxon>
        <taxon>Umbelopsis</taxon>
    </lineage>
</organism>
<feature type="active site" evidence="7">
    <location>
        <position position="74"/>
    </location>
</feature>
<dbReference type="PANTHER" id="PTHR31321">
    <property type="entry name" value="ACYL-COA THIOESTER HYDROLASE YBHC-RELATED"/>
    <property type="match status" value="1"/>
</dbReference>
<dbReference type="PANTHER" id="PTHR31321:SF57">
    <property type="entry name" value="PECTINESTERASE 53-RELATED"/>
    <property type="match status" value="1"/>
</dbReference>
<dbReference type="EMBL" id="MU620947">
    <property type="protein sequence ID" value="KAI8576964.1"/>
    <property type="molecule type" value="Genomic_DNA"/>
</dbReference>
<comment type="pathway">
    <text evidence="1 8">Glycan metabolism; pectin degradation; 2-dehydro-3-deoxy-D-gluconate from pectin: step 1/5.</text>
</comment>
<dbReference type="EC" id="3.1.1.11" evidence="3 8"/>
<evidence type="ECO:0000256" key="5">
    <source>
        <dbReference type="ARBA" id="ARBA00023085"/>
    </source>
</evidence>
<evidence type="ECO:0000313" key="11">
    <source>
        <dbReference type="Proteomes" id="UP001206595"/>
    </source>
</evidence>
<dbReference type="GO" id="GO:0045490">
    <property type="term" value="P:pectin catabolic process"/>
    <property type="evidence" value="ECO:0007669"/>
    <property type="project" value="UniProtKB-UniRule"/>
</dbReference>
<evidence type="ECO:0000256" key="6">
    <source>
        <dbReference type="ARBA" id="ARBA00047928"/>
    </source>
</evidence>
<comment type="catalytic activity">
    <reaction evidence="6 8">
        <text>[(1-&gt;4)-alpha-D-galacturonosyl methyl ester](n) + n H2O = [(1-&gt;4)-alpha-D-galacturonosyl](n) + n methanol + n H(+)</text>
        <dbReference type="Rhea" id="RHEA:22380"/>
        <dbReference type="Rhea" id="RHEA-COMP:14570"/>
        <dbReference type="Rhea" id="RHEA-COMP:14573"/>
        <dbReference type="ChEBI" id="CHEBI:15377"/>
        <dbReference type="ChEBI" id="CHEBI:15378"/>
        <dbReference type="ChEBI" id="CHEBI:17790"/>
        <dbReference type="ChEBI" id="CHEBI:140522"/>
        <dbReference type="ChEBI" id="CHEBI:140523"/>
        <dbReference type="EC" id="3.1.1.11"/>
    </reaction>
</comment>
<comment type="function">
    <text evidence="8">Involved in maceration and soft-rotting of plant tissue.</text>
</comment>
<sequence>MVNTQQFKAYNINFKQLWGSKFAGPQAVAVSINADKVGFYQSYFFGYQDTLFAGVHSTIGRQYFKDCYIVGAVDYIFGSGSSYFDSCTIASNGPGHLTAQKRSKSNDSSDAIKSGYIFNNCRVVADANTNGVNLKAKVDLGRPWSPYARVVYMNTYMSDIIAPTGWGNWYSVTLGDYSNVQYYEYNNTGPGSWSQNAAARASVNYTKQLTASEASAYSLQTWFGDVSWI</sequence>
<name>A0AAD5E5E7_UMBRA</name>
<evidence type="ECO:0000256" key="2">
    <source>
        <dbReference type="ARBA" id="ARBA00008891"/>
    </source>
</evidence>
<evidence type="ECO:0000256" key="7">
    <source>
        <dbReference type="PROSITE-ProRule" id="PRU10040"/>
    </source>
</evidence>
<keyword evidence="8" id="KW-0964">Secreted</keyword>
<keyword evidence="4 8" id="KW-0378">Hydrolase</keyword>
<evidence type="ECO:0000256" key="8">
    <source>
        <dbReference type="RuleBase" id="RU000589"/>
    </source>
</evidence>
<dbReference type="Pfam" id="PF01095">
    <property type="entry name" value="Pectinesterase"/>
    <property type="match status" value="1"/>
</dbReference>
<dbReference type="InterPro" id="IPR011050">
    <property type="entry name" value="Pectin_lyase_fold/virulence"/>
</dbReference>
<reference evidence="10" key="1">
    <citation type="submission" date="2021-06" db="EMBL/GenBank/DDBJ databases">
        <authorList>
            <consortium name="DOE Joint Genome Institute"/>
            <person name="Mondo S.J."/>
            <person name="Amses K.R."/>
            <person name="Simmons D.R."/>
            <person name="Longcore J.E."/>
            <person name="Seto K."/>
            <person name="Alves G.H."/>
            <person name="Bonds A.E."/>
            <person name="Quandt C.A."/>
            <person name="Davis W.J."/>
            <person name="Chang Y."/>
            <person name="Letcher P.M."/>
            <person name="Powell M.J."/>
            <person name="Kuo A."/>
            <person name="Labutti K."/>
            <person name="Pangilinan J."/>
            <person name="Andreopoulos W."/>
            <person name="Tritt A."/>
            <person name="Riley R."/>
            <person name="Hundley H."/>
            <person name="Johnson J."/>
            <person name="Lipzen A."/>
            <person name="Barry K."/>
            <person name="Berbee M.L."/>
            <person name="Buchler N.E."/>
            <person name="Grigoriev I.V."/>
            <person name="Spatafora J.W."/>
            <person name="Stajich J.E."/>
            <person name="James T.Y."/>
        </authorList>
    </citation>
    <scope>NUCLEOTIDE SEQUENCE</scope>
    <source>
        <strain evidence="10">AG</strain>
    </source>
</reference>
<feature type="domain" description="Pectinesterase catalytic" evidence="9">
    <location>
        <begin position="2"/>
        <end position="222"/>
    </location>
</feature>
<protein>
    <recommendedName>
        <fullName evidence="3 8">Pectinesterase</fullName>
        <ecNumber evidence="3 8">3.1.1.11</ecNumber>
    </recommendedName>
</protein>
<evidence type="ECO:0000259" key="9">
    <source>
        <dbReference type="Pfam" id="PF01095"/>
    </source>
</evidence>
<dbReference type="GO" id="GO:0005576">
    <property type="term" value="C:extracellular region"/>
    <property type="evidence" value="ECO:0007669"/>
    <property type="project" value="UniProtKB-SubCell"/>
</dbReference>
<dbReference type="PROSITE" id="PS00503">
    <property type="entry name" value="PECTINESTERASE_2"/>
    <property type="match status" value="1"/>
</dbReference>
<evidence type="ECO:0000256" key="3">
    <source>
        <dbReference type="ARBA" id="ARBA00013229"/>
    </source>
</evidence>
<keyword evidence="8" id="KW-0961">Cell wall biogenesis/degradation</keyword>
<comment type="caution">
    <text evidence="10">The sequence shown here is derived from an EMBL/GenBank/DDBJ whole genome shotgun (WGS) entry which is preliminary data.</text>
</comment>
<keyword evidence="5 8" id="KW-0063">Aspartyl esterase</keyword>
<dbReference type="GO" id="GO:0042545">
    <property type="term" value="P:cell wall modification"/>
    <property type="evidence" value="ECO:0007669"/>
    <property type="project" value="UniProtKB-UniRule"/>
</dbReference>
<gene>
    <name evidence="10" type="ORF">K450DRAFT_254454</name>
</gene>